<sequence length="360" mass="41665">MLHINITSENTEGTVRQIQEVIGGKIIEEWGEYTLEVDSKFAKGAIRFINFDWGVNMLEYDIIFHDEVELKMDASKFNPIHFAYCLKGHCAHRFGFQNESKRLEQFQSVIITSKDGGYNYGYFPKGEKLEINVIQIVRKQFMNKRTNHLSSLNKKLYEVFVDTDHHDHFAYFGTYNLKLGEKIAGLREIEGDGMIRVLQIEGLVYQILSGHIQEHDKAQKSEVIPTSLLKNELRIIRNLAKQIVEHVSKEYSLEELSLQSGLSQAKLQEGFKLLYAKTVTEYIRHVRLEAARDLINTTELNISQIVYSIGFSSRSYFSKIFKEKYNISPSDYQKQRKESLLRISQKNGVPKMQSAMVAVF</sequence>
<dbReference type="InterPro" id="IPR020449">
    <property type="entry name" value="Tscrpt_reg_AraC-type_HTH"/>
</dbReference>
<dbReference type="Pfam" id="PF12833">
    <property type="entry name" value="HTH_18"/>
    <property type="match status" value="1"/>
</dbReference>
<dbReference type="RefSeq" id="WP_386402234.1">
    <property type="nucleotide sequence ID" value="NZ_JBHTJH010000001.1"/>
</dbReference>
<evidence type="ECO:0000313" key="5">
    <source>
        <dbReference type="EMBL" id="MFD0860635.1"/>
    </source>
</evidence>
<keyword evidence="3" id="KW-0804">Transcription</keyword>
<dbReference type="InterPro" id="IPR018060">
    <property type="entry name" value="HTH_AraC"/>
</dbReference>
<protein>
    <submittedName>
        <fullName evidence="5">Helix-turn-helix domain-containing protein</fullName>
    </submittedName>
</protein>
<organism evidence="5 6">
    <name type="scientific">Sungkyunkwania multivorans</name>
    <dbReference type="NCBI Taxonomy" id="1173618"/>
    <lineage>
        <taxon>Bacteria</taxon>
        <taxon>Pseudomonadati</taxon>
        <taxon>Bacteroidota</taxon>
        <taxon>Flavobacteriia</taxon>
        <taxon>Flavobacteriales</taxon>
        <taxon>Flavobacteriaceae</taxon>
        <taxon>Sungkyunkwania</taxon>
    </lineage>
</organism>
<dbReference type="PRINTS" id="PR00032">
    <property type="entry name" value="HTHARAC"/>
</dbReference>
<dbReference type="PANTHER" id="PTHR47893">
    <property type="entry name" value="REGULATORY PROTEIN PCHR"/>
    <property type="match status" value="1"/>
</dbReference>
<reference evidence="6" key="1">
    <citation type="journal article" date="2019" name="Int. J. Syst. Evol. Microbiol.">
        <title>The Global Catalogue of Microorganisms (GCM) 10K type strain sequencing project: providing services to taxonomists for standard genome sequencing and annotation.</title>
        <authorList>
            <consortium name="The Broad Institute Genomics Platform"/>
            <consortium name="The Broad Institute Genome Sequencing Center for Infectious Disease"/>
            <person name="Wu L."/>
            <person name="Ma J."/>
        </authorList>
    </citation>
    <scope>NUCLEOTIDE SEQUENCE [LARGE SCALE GENOMIC DNA]</scope>
    <source>
        <strain evidence="6">CCUG 62952</strain>
    </source>
</reference>
<evidence type="ECO:0000256" key="1">
    <source>
        <dbReference type="ARBA" id="ARBA00023015"/>
    </source>
</evidence>
<keyword evidence="6" id="KW-1185">Reference proteome</keyword>
<keyword evidence="2" id="KW-0238">DNA-binding</keyword>
<dbReference type="SMART" id="SM00342">
    <property type="entry name" value="HTH_ARAC"/>
    <property type="match status" value="1"/>
</dbReference>
<evidence type="ECO:0000256" key="2">
    <source>
        <dbReference type="ARBA" id="ARBA00023125"/>
    </source>
</evidence>
<dbReference type="PROSITE" id="PS01124">
    <property type="entry name" value="HTH_ARAC_FAMILY_2"/>
    <property type="match status" value="1"/>
</dbReference>
<dbReference type="PANTHER" id="PTHR47893:SF1">
    <property type="entry name" value="REGULATORY PROTEIN PCHR"/>
    <property type="match status" value="1"/>
</dbReference>
<dbReference type="SUPFAM" id="SSF46689">
    <property type="entry name" value="Homeodomain-like"/>
    <property type="match status" value="1"/>
</dbReference>
<keyword evidence="1" id="KW-0805">Transcription regulation</keyword>
<dbReference type="InterPro" id="IPR053142">
    <property type="entry name" value="PchR_regulatory_protein"/>
</dbReference>
<dbReference type="Proteomes" id="UP001596978">
    <property type="component" value="Unassembled WGS sequence"/>
</dbReference>
<dbReference type="Gene3D" id="1.10.10.60">
    <property type="entry name" value="Homeodomain-like"/>
    <property type="match status" value="2"/>
</dbReference>
<evidence type="ECO:0000256" key="3">
    <source>
        <dbReference type="ARBA" id="ARBA00023163"/>
    </source>
</evidence>
<name>A0ABW3CT67_9FLAO</name>
<evidence type="ECO:0000313" key="6">
    <source>
        <dbReference type="Proteomes" id="UP001596978"/>
    </source>
</evidence>
<proteinExistence type="predicted"/>
<gene>
    <name evidence="5" type="ORF">ACFQ1M_00320</name>
</gene>
<comment type="caution">
    <text evidence="5">The sequence shown here is derived from an EMBL/GenBank/DDBJ whole genome shotgun (WGS) entry which is preliminary data.</text>
</comment>
<dbReference type="InterPro" id="IPR009057">
    <property type="entry name" value="Homeodomain-like_sf"/>
</dbReference>
<accession>A0ABW3CT67</accession>
<dbReference type="EMBL" id="JBHTJH010000001">
    <property type="protein sequence ID" value="MFD0860635.1"/>
    <property type="molecule type" value="Genomic_DNA"/>
</dbReference>
<feature type="domain" description="HTH araC/xylS-type" evidence="4">
    <location>
        <begin position="237"/>
        <end position="335"/>
    </location>
</feature>
<evidence type="ECO:0000259" key="4">
    <source>
        <dbReference type="PROSITE" id="PS01124"/>
    </source>
</evidence>